<dbReference type="GO" id="GO:0005634">
    <property type="term" value="C:nucleus"/>
    <property type="evidence" value="ECO:0000318"/>
    <property type="project" value="GO_Central"/>
</dbReference>
<dbReference type="InterPro" id="IPR031602">
    <property type="entry name" value="CIPC"/>
</dbReference>
<dbReference type="PANTHER" id="PTHR34648:SF1">
    <property type="entry name" value="CLOCK-INTERACTING PACEMAKER"/>
    <property type="match status" value="1"/>
</dbReference>
<feature type="compositionally biased region" description="Polar residues" evidence="1">
    <location>
        <begin position="48"/>
        <end position="66"/>
    </location>
</feature>
<dbReference type="GO" id="GO:0045892">
    <property type="term" value="P:negative regulation of DNA-templated transcription"/>
    <property type="evidence" value="ECO:0000318"/>
    <property type="project" value="GO_Central"/>
</dbReference>
<evidence type="ECO:0000256" key="1">
    <source>
        <dbReference type="SAM" id="MobiDB-lite"/>
    </source>
</evidence>
<sequence length="344" mass="38250">MEKNQKCATGQERFQVRSGDSQRAEPRKTQTTMESDKDSGYSDIASECLSSVEQTDSEEGPTTSRWNVAWNPSGKTPSQPHSLVVLKNLLVDQGSVPQPNASSWAVRPSFQLLQTSPQILFVPPTVSSTKPSICRKDAKYLPILKSYTKIAPHPSHRPSNISLPCARKRGPDERPHSQTKRQCTKGHSGSRKGMDATTMLDTGIQEVPVDQNVKESSGCTKNRVLDMQMNTQNINSYKKGSKVASLDTQQNHLNADQQNKSRRFQNTMDVLNHSGLLSIAMKTKELARHNQVTQSQLEKLQEQVQLYATAISSNYPQDWQKLQDSLAKVVTADSLELSVGEMDL</sequence>
<dbReference type="Xenbase" id="XB-GENE-17340946">
    <property type="gene designation" value="cipc.L"/>
</dbReference>
<proteinExistence type="predicted"/>
<dbReference type="Bgee" id="108698682">
    <property type="expression patterns" value="Expressed in internal ear and 1 other cell type or tissue"/>
</dbReference>
<feature type="compositionally biased region" description="Basic residues" evidence="1">
    <location>
        <begin position="177"/>
        <end position="190"/>
    </location>
</feature>
<feature type="region of interest" description="Disordered" evidence="1">
    <location>
        <begin position="151"/>
        <end position="196"/>
    </location>
</feature>
<dbReference type="Proteomes" id="UP000186698">
    <property type="component" value="Chromosome 8L"/>
</dbReference>
<feature type="region of interest" description="Disordered" evidence="1">
    <location>
        <begin position="1"/>
        <end position="79"/>
    </location>
</feature>
<dbReference type="KEGG" id="xla:108698682"/>
<accession>A0A1L8F9G1</accession>
<name>A0A1L8F9G1_XENLA</name>
<dbReference type="GO" id="GO:0042754">
    <property type="term" value="P:negative regulation of circadian rhythm"/>
    <property type="evidence" value="ECO:0007669"/>
    <property type="project" value="InterPro"/>
</dbReference>
<reference evidence="3" key="1">
    <citation type="submission" date="2025-08" db="UniProtKB">
        <authorList>
            <consortium name="RefSeq"/>
        </authorList>
    </citation>
    <scope>IDENTIFICATION</scope>
    <source>
        <strain evidence="3">J_2021</strain>
        <tissue evidence="3">Erythrocytes</tissue>
    </source>
</reference>
<dbReference type="PaxDb" id="8355-A0A1L8F9G1"/>
<feature type="compositionally biased region" description="Basic and acidic residues" evidence="1">
    <location>
        <begin position="20"/>
        <end position="40"/>
    </location>
</feature>
<dbReference type="GeneID" id="108698682"/>
<dbReference type="Pfam" id="PF15800">
    <property type="entry name" value="CiPC"/>
    <property type="match status" value="2"/>
</dbReference>
<dbReference type="OMA" id="NMGKLRT"/>
<gene>
    <name evidence="3 4" type="primary">cipc.L</name>
</gene>
<dbReference type="CTD" id="108698682"/>
<dbReference type="OrthoDB" id="6374619at2759"/>
<evidence type="ECO:0000313" key="2">
    <source>
        <dbReference type="Proteomes" id="UP000186698"/>
    </source>
</evidence>
<dbReference type="AGR" id="Xenbase:XB-GENE-17340946"/>
<dbReference type="STRING" id="8355.A0A1L8F9G1"/>
<dbReference type="AlphaFoldDB" id="A0A1L8F9G1"/>
<keyword evidence="2" id="KW-1185">Reference proteome</keyword>
<evidence type="ECO:0000313" key="4">
    <source>
        <dbReference type="Xenbase" id="XB-GENE-17340946"/>
    </source>
</evidence>
<evidence type="ECO:0000313" key="3">
    <source>
        <dbReference type="RefSeq" id="XP_018085840.1"/>
    </source>
</evidence>
<dbReference type="RefSeq" id="XP_018085840.1">
    <property type="nucleotide sequence ID" value="XM_018230351.2"/>
</dbReference>
<protein>
    <submittedName>
        <fullName evidence="3">CLOCK-interacting pacemaker-like</fullName>
    </submittedName>
</protein>
<dbReference type="PANTHER" id="PTHR34648">
    <property type="entry name" value="CLOCK-INTERACTING PACEMAKER"/>
    <property type="match status" value="1"/>
</dbReference>
<organism evidence="2 3">
    <name type="scientific">Xenopus laevis</name>
    <name type="common">African clawed frog</name>
    <dbReference type="NCBI Taxonomy" id="8355"/>
    <lineage>
        <taxon>Eukaryota</taxon>
        <taxon>Metazoa</taxon>
        <taxon>Chordata</taxon>
        <taxon>Craniata</taxon>
        <taxon>Vertebrata</taxon>
        <taxon>Euteleostomi</taxon>
        <taxon>Amphibia</taxon>
        <taxon>Batrachia</taxon>
        <taxon>Anura</taxon>
        <taxon>Pipoidea</taxon>
        <taxon>Pipidae</taxon>
        <taxon>Xenopodinae</taxon>
        <taxon>Xenopus</taxon>
        <taxon>Xenopus</taxon>
    </lineage>
</organism>